<dbReference type="Proteomes" id="UP001172702">
    <property type="component" value="Unassembled WGS sequence"/>
</dbReference>
<dbReference type="EMBL" id="JAUHTB010000012">
    <property type="protein sequence ID" value="MDN4506629.1"/>
    <property type="molecule type" value="Genomic_DNA"/>
</dbReference>
<evidence type="ECO:0000313" key="1">
    <source>
        <dbReference type="EMBL" id="MDN4506629.1"/>
    </source>
</evidence>
<accession>A0ABT8H2D4</accession>
<sequence>MAHLLRVDGSVADPCQRVSMASEKLTETGHLESWIKSNPEVIDDTLMVVTTQFHSWASDTGKASERPDLLALSASGELVVVELKREGDRRVHLQAITYGAMASEFSKDDLARAHAAWVAKEHGESISTEEALSRLIDHVDGDLDQSLFRLPRLILVAESFPDQVMSTVQWLADIAPDLTVECHEYQVFRSGQELMVSFQRLFPVDDLADRRLRPTFQESLAGLSDQVRTKRRNAKSVTIIAENNLIPNGATVTLDPTGFVKKEVLDQVVEWLGESPDRGSATWGGDPTRPLTWALEPTRTWTPTGLKNEIFVRAGLEPGAFSAADAWQYNGKSLYKIAKDVVED</sequence>
<dbReference type="RefSeq" id="WP_143337731.1">
    <property type="nucleotide sequence ID" value="NZ_JAUHTB010000012.1"/>
</dbReference>
<name>A0ABT8H2D4_9ACTN</name>
<dbReference type="GO" id="GO:0003677">
    <property type="term" value="F:DNA binding"/>
    <property type="evidence" value="ECO:0007669"/>
    <property type="project" value="UniProtKB-KW"/>
</dbReference>
<keyword evidence="1" id="KW-0238">DNA-binding</keyword>
<evidence type="ECO:0000313" key="2">
    <source>
        <dbReference type="Proteomes" id="UP001172702"/>
    </source>
</evidence>
<dbReference type="InterPro" id="IPR011856">
    <property type="entry name" value="tRNA_endonuc-like_dom_sf"/>
</dbReference>
<comment type="caution">
    <text evidence="1">The sequence shown here is derived from an EMBL/GenBank/DDBJ whole genome shotgun (WGS) entry which is preliminary data.</text>
</comment>
<dbReference type="Gene3D" id="3.40.1350.10">
    <property type="match status" value="1"/>
</dbReference>
<protein>
    <submittedName>
        <fullName evidence="1">DNA-binding protein</fullName>
    </submittedName>
</protein>
<keyword evidence="2" id="KW-1185">Reference proteome</keyword>
<organism evidence="1 2">
    <name type="scientific">Dietzia maris</name>
    <dbReference type="NCBI Taxonomy" id="37915"/>
    <lineage>
        <taxon>Bacteria</taxon>
        <taxon>Bacillati</taxon>
        <taxon>Actinomycetota</taxon>
        <taxon>Actinomycetes</taxon>
        <taxon>Mycobacteriales</taxon>
        <taxon>Dietziaceae</taxon>
        <taxon>Dietzia</taxon>
    </lineage>
</organism>
<proteinExistence type="predicted"/>
<gene>
    <name evidence="1" type="ORF">QYF62_11250</name>
</gene>
<reference evidence="1 2" key="1">
    <citation type="submission" date="2023-07" db="EMBL/GenBank/DDBJ databases">
        <title>Strategy for survival of the halotoleranting strain Dietzia MX2 from the Yakshinskoe mineral salts deposit.</title>
        <authorList>
            <person name="Kharitonova M.A."/>
            <person name="Kupriyanova-Ashina F.G."/>
            <person name="Shakirov T.R."/>
            <person name="Vafina M.S."/>
            <person name="Ilinskaya O.N."/>
        </authorList>
    </citation>
    <scope>NUCLEOTIDE SEQUENCE [LARGE SCALE GENOMIC DNA]</scope>
    <source>
        <strain evidence="1 2">MX2</strain>
    </source>
</reference>